<gene>
    <name evidence="1" type="ordered locus">CLL_A2208</name>
</gene>
<name>B2TRX6_CLOBB</name>
<dbReference type="PROSITE" id="PS51257">
    <property type="entry name" value="PROKAR_LIPOPROTEIN"/>
    <property type="match status" value="1"/>
</dbReference>
<dbReference type="HOGENOM" id="CLU_119907_0_0_9"/>
<dbReference type="PATRIC" id="fig|935198.13.peg.2162"/>
<dbReference type="AlphaFoldDB" id="B2TRX6"/>
<protein>
    <submittedName>
        <fullName evidence="1">Lipoprotein</fullName>
    </submittedName>
</protein>
<organism evidence="1">
    <name type="scientific">Clostridium botulinum (strain Eklund 17B / Type B)</name>
    <dbReference type="NCBI Taxonomy" id="935198"/>
    <lineage>
        <taxon>Bacteria</taxon>
        <taxon>Bacillati</taxon>
        <taxon>Bacillota</taxon>
        <taxon>Clostridia</taxon>
        <taxon>Eubacteriales</taxon>
        <taxon>Clostridiaceae</taxon>
        <taxon>Clostridium</taxon>
    </lineage>
</organism>
<keyword evidence="1" id="KW-0449">Lipoprotein</keyword>
<accession>U4P6I4</accession>
<evidence type="ECO:0000313" key="1">
    <source>
        <dbReference type="EMBL" id="ACD24383.1"/>
    </source>
</evidence>
<reference evidence="1" key="2">
    <citation type="submission" date="2009-08" db="EMBL/GenBank/DDBJ databases">
        <authorList>
            <person name="Shrivastava S."/>
            <person name="Brinkac L.M."/>
            <person name="Dodson R.J."/>
            <person name="Harkins D.M."/>
            <person name="Durkin A.S."/>
            <person name="Sutton G."/>
        </authorList>
    </citation>
    <scope>NUCLEOTIDE SEQUENCE</scope>
    <source>
        <strain evidence="1">Eklund 17B</strain>
    </source>
</reference>
<proteinExistence type="predicted"/>
<accession>B2TRX6</accession>
<reference evidence="1" key="1">
    <citation type="submission" date="2009-06" db="EMBL/GenBank/DDBJ databases">
        <authorList>
            <consortium name="US DOE Joint Genome Institute (JGI-PGF)"/>
            <person name="Lucas S."/>
            <person name="Copeland A."/>
            <person name="Lapidus A."/>
            <person name="Glavina del Rio T."/>
            <person name="Dalin E."/>
            <person name="Tice H."/>
            <person name="Bruce D."/>
            <person name="Goodwin L."/>
            <person name="Pitluck S."/>
            <person name="Kyrpides N."/>
            <person name="Mavromatis K."/>
            <person name="Ivanova N."/>
            <person name="Saunders E."/>
            <person name="Brettin T."/>
            <person name="Detter J.C."/>
            <person name="Han C."/>
            <person name="Larimer F."/>
            <person name="Land M."/>
            <person name="Hauser L."/>
            <person name="Markowitz V."/>
            <person name="Cheng J.-F."/>
            <person name="Hugenholtz P."/>
            <person name="Woyke T."/>
            <person name="Wu D."/>
            <person name="Gronow S."/>
            <person name="Klenk H.-P."/>
            <person name="Eisen J.A."/>
        </authorList>
    </citation>
    <scope>NUCLEOTIDE SEQUENCE</scope>
    <source>
        <strain evidence="1">Eklund 17B</strain>
    </source>
</reference>
<sequence>MKRLVLIVITLICFTTLIGCQKGANNIKLLYEPLSEKEECLLNLTENRILMYKLNNIPGDIKYHISLIYEVYKNTEKIKEEVIMDFMRNEPNGKIDNKKIGLNIQDNEIRFIHGKEGAYASGSYNLEEDLSKYSKAFLMNNANLAIGADIYIYYANLGDGIRMDIPLGVQVDSNTLDDLLGDNEYTVLIKLSYEEI</sequence>
<dbReference type="EMBL" id="CP001056">
    <property type="protein sequence ID" value="ACD24383.1"/>
    <property type="molecule type" value="Genomic_DNA"/>
</dbReference>
<dbReference type="KEGG" id="cbk:CLL_A2208"/>